<evidence type="ECO:0000256" key="1">
    <source>
        <dbReference type="SAM" id="SignalP"/>
    </source>
</evidence>
<keyword evidence="1" id="KW-0732">Signal</keyword>
<accession>A0ABU9D8L2</accession>
<comment type="caution">
    <text evidence="2">The sequence shown here is derived from an EMBL/GenBank/DDBJ whole genome shotgun (WGS) entry which is preliminary data.</text>
</comment>
<evidence type="ECO:0000313" key="2">
    <source>
        <dbReference type="EMBL" id="MEK8089040.1"/>
    </source>
</evidence>
<dbReference type="RefSeq" id="WP_341370106.1">
    <property type="nucleotide sequence ID" value="NZ_JBBPCO010000003.1"/>
</dbReference>
<keyword evidence="3" id="KW-1185">Reference proteome</keyword>
<organism evidence="2 3">
    <name type="scientific">Thermithiobacillus plumbiphilus</name>
    <dbReference type="NCBI Taxonomy" id="1729899"/>
    <lineage>
        <taxon>Bacteria</taxon>
        <taxon>Pseudomonadati</taxon>
        <taxon>Pseudomonadota</taxon>
        <taxon>Acidithiobacillia</taxon>
        <taxon>Acidithiobacillales</taxon>
        <taxon>Thermithiobacillaceae</taxon>
        <taxon>Thermithiobacillus</taxon>
    </lineage>
</organism>
<dbReference type="Proteomes" id="UP001446205">
    <property type="component" value="Unassembled WGS sequence"/>
</dbReference>
<gene>
    <name evidence="2" type="ORF">WOB96_04615</name>
</gene>
<feature type="signal peptide" evidence="1">
    <location>
        <begin position="1"/>
        <end position="20"/>
    </location>
</feature>
<name>A0ABU9D8L2_9PROT</name>
<dbReference type="EMBL" id="JBBPCO010000003">
    <property type="protein sequence ID" value="MEK8089040.1"/>
    <property type="molecule type" value="Genomic_DNA"/>
</dbReference>
<sequence>MKTLMMLGTWAALASNMSLAADPTRPPLPRVHAPAGMAAPALPALQLQSTLMGGKQPVAIINGQVLRRGDTLEGLRLQAIGSGWARLQTPTGETLTLKLPALAYRPRISANKASAP</sequence>
<evidence type="ECO:0008006" key="4">
    <source>
        <dbReference type="Google" id="ProtNLM"/>
    </source>
</evidence>
<feature type="chain" id="PRO_5046276858" description="MSHA biogenesis protein MshK" evidence="1">
    <location>
        <begin position="21"/>
        <end position="116"/>
    </location>
</feature>
<proteinExistence type="predicted"/>
<reference evidence="2 3" key="1">
    <citation type="submission" date="2024-04" db="EMBL/GenBank/DDBJ databases">
        <authorList>
            <person name="Abashina T."/>
            <person name="Shaikin A."/>
        </authorList>
    </citation>
    <scope>NUCLEOTIDE SEQUENCE [LARGE SCALE GENOMIC DNA]</scope>
    <source>
        <strain evidence="2 3">AAFK</strain>
    </source>
</reference>
<protein>
    <recommendedName>
        <fullName evidence="4">MSHA biogenesis protein MshK</fullName>
    </recommendedName>
</protein>
<evidence type="ECO:0000313" key="3">
    <source>
        <dbReference type="Proteomes" id="UP001446205"/>
    </source>
</evidence>